<keyword evidence="7" id="KW-1185">Reference proteome</keyword>
<evidence type="ECO:0000256" key="3">
    <source>
        <dbReference type="ARBA" id="ARBA00023284"/>
    </source>
</evidence>
<dbReference type="PANTHER" id="PTHR34386">
    <property type="entry name" value="GLUTAREDOXIN"/>
    <property type="match status" value="1"/>
</dbReference>
<gene>
    <name evidence="6" type="ORF">MCOR_43039</name>
</gene>
<feature type="domain" description="DEP" evidence="5">
    <location>
        <begin position="174"/>
        <end position="247"/>
    </location>
</feature>
<dbReference type="SMART" id="SM00049">
    <property type="entry name" value="DEP"/>
    <property type="match status" value="1"/>
</dbReference>
<organism evidence="6 7">
    <name type="scientific">Mytilus coruscus</name>
    <name type="common">Sea mussel</name>
    <dbReference type="NCBI Taxonomy" id="42192"/>
    <lineage>
        <taxon>Eukaryota</taxon>
        <taxon>Metazoa</taxon>
        <taxon>Spiralia</taxon>
        <taxon>Lophotrochozoa</taxon>
        <taxon>Mollusca</taxon>
        <taxon>Bivalvia</taxon>
        <taxon>Autobranchia</taxon>
        <taxon>Pteriomorphia</taxon>
        <taxon>Mytilida</taxon>
        <taxon>Mytiloidea</taxon>
        <taxon>Mytilidae</taxon>
        <taxon>Mytilinae</taxon>
        <taxon>Mytilus</taxon>
    </lineage>
</organism>
<evidence type="ECO:0000259" key="5">
    <source>
        <dbReference type="PROSITE" id="PS50186"/>
    </source>
</evidence>
<dbReference type="InterPro" id="IPR051548">
    <property type="entry name" value="Grx-like_ET"/>
</dbReference>
<dbReference type="GO" id="GO:0035556">
    <property type="term" value="P:intracellular signal transduction"/>
    <property type="evidence" value="ECO:0007669"/>
    <property type="project" value="InterPro"/>
</dbReference>
<dbReference type="InterPro" id="IPR014025">
    <property type="entry name" value="Glutaredoxin_subgr"/>
</dbReference>
<dbReference type="GO" id="GO:0045454">
    <property type="term" value="P:cell redox homeostasis"/>
    <property type="evidence" value="ECO:0007669"/>
    <property type="project" value="TreeGrafter"/>
</dbReference>
<evidence type="ECO:0000256" key="1">
    <source>
        <dbReference type="ARBA" id="ARBA00002549"/>
    </source>
</evidence>
<evidence type="ECO:0000256" key="4">
    <source>
        <dbReference type="SAM" id="MobiDB-lite"/>
    </source>
</evidence>
<keyword evidence="3" id="KW-0676">Redox-active center</keyword>
<dbReference type="PROSITE" id="PS00195">
    <property type="entry name" value="GLUTAREDOXIN_1"/>
    <property type="match status" value="1"/>
</dbReference>
<dbReference type="SUPFAM" id="SSF46785">
    <property type="entry name" value="Winged helix' DNA-binding domain"/>
    <property type="match status" value="1"/>
</dbReference>
<dbReference type="PRINTS" id="PR00160">
    <property type="entry name" value="GLUTAREDOXIN"/>
</dbReference>
<dbReference type="InterPro" id="IPR036249">
    <property type="entry name" value="Thioredoxin-like_sf"/>
</dbReference>
<evidence type="ECO:0000256" key="2">
    <source>
        <dbReference type="ARBA" id="ARBA00023157"/>
    </source>
</evidence>
<dbReference type="Proteomes" id="UP000507470">
    <property type="component" value="Unassembled WGS sequence"/>
</dbReference>
<dbReference type="OrthoDB" id="418495at2759"/>
<dbReference type="SUPFAM" id="SSF52833">
    <property type="entry name" value="Thioredoxin-like"/>
    <property type="match status" value="1"/>
</dbReference>
<dbReference type="InterPro" id="IPR036388">
    <property type="entry name" value="WH-like_DNA-bd_sf"/>
</dbReference>
<dbReference type="PANTHER" id="PTHR34386:SF1">
    <property type="entry name" value="GLUTAREDOXIN-LIKE PROTEIN NRDH"/>
    <property type="match status" value="1"/>
</dbReference>
<comment type="function">
    <text evidence="1">Has a glutathione-disulfide oxidoreductase activity in the presence of NADPH and glutathione reductase. Reduces low molecular weight disulfides and proteins.</text>
</comment>
<evidence type="ECO:0000313" key="6">
    <source>
        <dbReference type="EMBL" id="CAC5409797.1"/>
    </source>
</evidence>
<dbReference type="PROSITE" id="PS51354">
    <property type="entry name" value="GLUTAREDOXIN_2"/>
    <property type="match status" value="1"/>
</dbReference>
<dbReference type="Pfam" id="PF04784">
    <property type="entry name" value="DUF547"/>
    <property type="match status" value="1"/>
</dbReference>
<protein>
    <recommendedName>
        <fullName evidence="5">DEP domain-containing protein</fullName>
    </recommendedName>
</protein>
<dbReference type="CDD" id="cd04371">
    <property type="entry name" value="DEP"/>
    <property type="match status" value="1"/>
</dbReference>
<name>A0A6J8DPX7_MYTCO</name>
<dbReference type="PROSITE" id="PS50186">
    <property type="entry name" value="DEP"/>
    <property type="match status" value="1"/>
</dbReference>
<dbReference type="GO" id="GO:0009055">
    <property type="term" value="F:electron transfer activity"/>
    <property type="evidence" value="ECO:0007669"/>
    <property type="project" value="TreeGrafter"/>
</dbReference>
<dbReference type="InterPro" id="IPR036390">
    <property type="entry name" value="WH_DNA-bd_sf"/>
</dbReference>
<keyword evidence="2" id="KW-1015">Disulfide bond</keyword>
<dbReference type="InterPro" id="IPR002109">
    <property type="entry name" value="Glutaredoxin"/>
</dbReference>
<accession>A0A6J8DPX7</accession>
<dbReference type="AlphaFoldDB" id="A0A6J8DPX7"/>
<dbReference type="Pfam" id="PF00610">
    <property type="entry name" value="DEP"/>
    <property type="match status" value="1"/>
</dbReference>
<evidence type="ECO:0000313" key="7">
    <source>
        <dbReference type="Proteomes" id="UP000507470"/>
    </source>
</evidence>
<sequence>MNSYLNSFVIWLSGSYSWLTYKIFLPVQLPGLDLTVVHQRKSDMELKGRVLVYSITGCPHCMRAKNTLQEHNIPYVDINLDNFPQCRENVKSRTGRSTVPQIFFNATHVGGNDDLEKLITDKPSFAALVKEVQENEVPASAPQPPDPSTAVKDTDLSGFTCELDEYAQLVKDLRASGIIKDNRQGLLTVHKNSFSGKAFVDWIVKTKELDRSVAIEMGQALIDKHFGHNVKSQETFQDADVYYRLLDDDETEALNSGTMSNCEPRPAGEVGEDIRKLILKIYNVFLSKDGRKVNYKGITASSEFDVYKTRTKELQRVQIATASREEKLAFFINIYNALVVHANVVLGPPNGLWQRYKFFNTVKYIIGGHSYSLQDIENGVLRANRKGVGMFTKPFSKSDPRFKIALEKHEPLIHFALVCGAKSCPPIKTYSVEGIYEELKSAAEAFLEGDDGVFIDMKKKQIKLSKILDWYQEDFGKNKEEVVQWIIAHIAESDKKSQLKELVAGKSYKVSYLEYNWGTND</sequence>
<dbReference type="InterPro" id="IPR006869">
    <property type="entry name" value="DUF547"/>
</dbReference>
<dbReference type="Pfam" id="PF00462">
    <property type="entry name" value="Glutaredoxin"/>
    <property type="match status" value="1"/>
</dbReference>
<dbReference type="InterPro" id="IPR000591">
    <property type="entry name" value="DEP_dom"/>
</dbReference>
<reference evidence="6 7" key="1">
    <citation type="submission" date="2020-06" db="EMBL/GenBank/DDBJ databases">
        <authorList>
            <person name="Li R."/>
            <person name="Bekaert M."/>
        </authorList>
    </citation>
    <scope>NUCLEOTIDE SEQUENCE [LARGE SCALE GENOMIC DNA]</scope>
    <source>
        <strain evidence="7">wild</strain>
    </source>
</reference>
<feature type="region of interest" description="Disordered" evidence="4">
    <location>
        <begin position="133"/>
        <end position="153"/>
    </location>
</feature>
<proteinExistence type="predicted"/>
<dbReference type="Gene3D" id="3.40.30.10">
    <property type="entry name" value="Glutaredoxin"/>
    <property type="match status" value="1"/>
</dbReference>
<dbReference type="InterPro" id="IPR011767">
    <property type="entry name" value="GLR_AS"/>
</dbReference>
<dbReference type="EMBL" id="CACVKT020007648">
    <property type="protein sequence ID" value="CAC5409797.1"/>
    <property type="molecule type" value="Genomic_DNA"/>
</dbReference>
<dbReference type="Gene3D" id="1.10.10.10">
    <property type="entry name" value="Winged helix-like DNA-binding domain superfamily/Winged helix DNA-binding domain"/>
    <property type="match status" value="1"/>
</dbReference>